<dbReference type="InterPro" id="IPR029064">
    <property type="entry name" value="Ribosomal_eL30-like_sf"/>
</dbReference>
<proteinExistence type="inferred from homology"/>
<feature type="domain" description="Ribosomal protein eL8/eL30/eS12/Gadd45" evidence="3">
    <location>
        <begin position="41"/>
        <end position="95"/>
    </location>
</feature>
<organism evidence="4 5">
    <name type="scientific">Aspergillus keveii</name>
    <dbReference type="NCBI Taxonomy" id="714993"/>
    <lineage>
        <taxon>Eukaryota</taxon>
        <taxon>Fungi</taxon>
        <taxon>Dikarya</taxon>
        <taxon>Ascomycota</taxon>
        <taxon>Pezizomycotina</taxon>
        <taxon>Eurotiomycetes</taxon>
        <taxon>Eurotiomycetidae</taxon>
        <taxon>Eurotiales</taxon>
        <taxon>Aspergillaceae</taxon>
        <taxon>Aspergillus</taxon>
        <taxon>Aspergillus subgen. Nidulantes</taxon>
    </lineage>
</organism>
<evidence type="ECO:0000256" key="2">
    <source>
        <dbReference type="SAM" id="MobiDB-lite"/>
    </source>
</evidence>
<protein>
    <submittedName>
        <fullName evidence="4">50S ribosomal protein L30e-like protein</fullName>
    </submittedName>
</protein>
<reference evidence="4 5" key="1">
    <citation type="submission" date="2024-07" db="EMBL/GenBank/DDBJ databases">
        <title>Section-level genome sequencing and comparative genomics of Aspergillus sections Usti and Cavernicolus.</title>
        <authorList>
            <consortium name="Lawrence Berkeley National Laboratory"/>
            <person name="Nybo J.L."/>
            <person name="Vesth T.C."/>
            <person name="Theobald S."/>
            <person name="Frisvad J.C."/>
            <person name="Larsen T.O."/>
            <person name="Kjaerboelling I."/>
            <person name="Rothschild-Mancinelli K."/>
            <person name="Lyhne E.K."/>
            <person name="Kogle M.E."/>
            <person name="Barry K."/>
            <person name="Clum A."/>
            <person name="Na H."/>
            <person name="Ledsgaard L."/>
            <person name="Lin J."/>
            <person name="Lipzen A."/>
            <person name="Kuo A."/>
            <person name="Riley R."/>
            <person name="Mondo S."/>
            <person name="Labutti K."/>
            <person name="Haridas S."/>
            <person name="Pangalinan J."/>
            <person name="Salamov A.A."/>
            <person name="Simmons B.A."/>
            <person name="Magnuson J.K."/>
            <person name="Chen J."/>
            <person name="Drula E."/>
            <person name="Henrissat B."/>
            <person name="Wiebenga A."/>
            <person name="Lubbers R.J."/>
            <person name="Gomes A.C."/>
            <person name="Makela M.R."/>
            <person name="Stajich J."/>
            <person name="Grigoriev I.V."/>
            <person name="Mortensen U.H."/>
            <person name="De Vries R.P."/>
            <person name="Baker S.E."/>
            <person name="Andersen M.R."/>
        </authorList>
    </citation>
    <scope>NUCLEOTIDE SEQUENCE [LARGE SCALE GENOMIC DNA]</scope>
    <source>
        <strain evidence="4 5">CBS 209.92</strain>
    </source>
</reference>
<dbReference type="PROSITE" id="PS01082">
    <property type="entry name" value="RIBOSOMAL_L7AE"/>
    <property type="match status" value="1"/>
</dbReference>
<keyword evidence="5" id="KW-1185">Reference proteome</keyword>
<comment type="similarity">
    <text evidence="1">Belongs to the eukaryotic ribosomal protein eL8 family.</text>
</comment>
<dbReference type="SUPFAM" id="SSF55315">
    <property type="entry name" value="L30e-like"/>
    <property type="match status" value="1"/>
</dbReference>
<dbReference type="Gene3D" id="3.30.1330.30">
    <property type="match status" value="1"/>
</dbReference>
<evidence type="ECO:0000259" key="3">
    <source>
        <dbReference type="Pfam" id="PF01248"/>
    </source>
</evidence>
<name>A0ABR4GNP9_9EURO</name>
<feature type="region of interest" description="Disordered" evidence="2">
    <location>
        <begin position="88"/>
        <end position="113"/>
    </location>
</feature>
<comment type="caution">
    <text evidence="4">The sequence shown here is derived from an EMBL/GenBank/DDBJ whole genome shotgun (WGS) entry which is preliminary data.</text>
</comment>
<dbReference type="Pfam" id="PF01248">
    <property type="entry name" value="Ribosomal_L7Ae"/>
    <property type="match status" value="1"/>
</dbReference>
<evidence type="ECO:0000313" key="5">
    <source>
        <dbReference type="Proteomes" id="UP001610563"/>
    </source>
</evidence>
<dbReference type="EMBL" id="JBFTWV010000003">
    <property type="protein sequence ID" value="KAL2800680.1"/>
    <property type="molecule type" value="Genomic_DNA"/>
</dbReference>
<gene>
    <name evidence="4" type="ORF">BJX66DRAFT_332235</name>
</gene>
<evidence type="ECO:0000313" key="4">
    <source>
        <dbReference type="EMBL" id="KAL2800680.1"/>
    </source>
</evidence>
<sequence length="113" mass="12146">MAVSSQDPNFPRADEALTQEILDLVKQASDLKLVKKGQHEATDTDPIAMAGGIPNYCVGEDVPYIWVPSKADLGIACGIKKGAMAASINSSDSSPIAPQVRQLRQKIEQRWGP</sequence>
<accession>A0ABR4GNP9</accession>
<dbReference type="InterPro" id="IPR004038">
    <property type="entry name" value="Ribosomal_eL8/eL30/eS12/Gad45"/>
</dbReference>
<evidence type="ECO:0000256" key="1">
    <source>
        <dbReference type="ARBA" id="ARBA00007337"/>
    </source>
</evidence>
<dbReference type="InterPro" id="IPR004037">
    <property type="entry name" value="Ribosomal_eL8-like_CS"/>
</dbReference>
<dbReference type="Proteomes" id="UP001610563">
    <property type="component" value="Unassembled WGS sequence"/>
</dbReference>